<gene>
    <name evidence="2" type="ORF">GCM10007935_26610</name>
</gene>
<comment type="caution">
    <text evidence="2">The sequence shown here is derived from an EMBL/GenBank/DDBJ whole genome shotgun (WGS) entry which is preliminary data.</text>
</comment>
<dbReference type="InterPro" id="IPR002818">
    <property type="entry name" value="DJ-1/PfpI"/>
</dbReference>
<dbReference type="RefSeq" id="WP_284308200.1">
    <property type="nucleotide sequence ID" value="NZ_BSPB01000022.1"/>
</dbReference>
<dbReference type="Gene3D" id="3.40.50.880">
    <property type="match status" value="1"/>
</dbReference>
<name>A0ABQ6C4H5_9BURK</name>
<proteinExistence type="predicted"/>
<protein>
    <submittedName>
        <fullName evidence="2">Glutamine amidotransferase</fullName>
    </submittedName>
</protein>
<organism evidence="2 3">
    <name type="scientific">Hydrogenophaga electricum</name>
    <dbReference type="NCBI Taxonomy" id="1230953"/>
    <lineage>
        <taxon>Bacteria</taxon>
        <taxon>Pseudomonadati</taxon>
        <taxon>Pseudomonadota</taxon>
        <taxon>Betaproteobacteria</taxon>
        <taxon>Burkholderiales</taxon>
        <taxon>Comamonadaceae</taxon>
        <taxon>Hydrogenophaga</taxon>
    </lineage>
</organism>
<evidence type="ECO:0000313" key="3">
    <source>
        <dbReference type="Proteomes" id="UP001156903"/>
    </source>
</evidence>
<evidence type="ECO:0000313" key="2">
    <source>
        <dbReference type="EMBL" id="GLS15228.1"/>
    </source>
</evidence>
<dbReference type="SUPFAM" id="SSF52317">
    <property type="entry name" value="Class I glutamine amidotransferase-like"/>
    <property type="match status" value="1"/>
</dbReference>
<feature type="domain" description="DJ-1/PfpI" evidence="1">
    <location>
        <begin position="9"/>
        <end position="191"/>
    </location>
</feature>
<dbReference type="EMBL" id="BSPB01000022">
    <property type="protein sequence ID" value="GLS15228.1"/>
    <property type="molecule type" value="Genomic_DNA"/>
</dbReference>
<dbReference type="PANTHER" id="PTHR43130:SF14">
    <property type="entry name" value="DJ-1_PFPI DOMAIN-CONTAINING PROTEIN"/>
    <property type="match status" value="1"/>
</dbReference>
<dbReference type="InterPro" id="IPR029062">
    <property type="entry name" value="Class_I_gatase-like"/>
</dbReference>
<dbReference type="Pfam" id="PF01965">
    <property type="entry name" value="DJ-1_PfpI"/>
    <property type="match status" value="1"/>
</dbReference>
<keyword evidence="2" id="KW-0315">Glutamine amidotransferase</keyword>
<evidence type="ECO:0000259" key="1">
    <source>
        <dbReference type="Pfam" id="PF01965"/>
    </source>
</evidence>
<dbReference type="PANTHER" id="PTHR43130">
    <property type="entry name" value="ARAC-FAMILY TRANSCRIPTIONAL REGULATOR"/>
    <property type="match status" value="1"/>
</dbReference>
<dbReference type="InterPro" id="IPR052158">
    <property type="entry name" value="INH-QAR"/>
</dbReference>
<sequence>MTAPSTTLSIHILAFDEVEALDLAGPYEVFTTAARVAARLASGADAPAGLASAARWQVRCVSRDGGPVRARAGLRILPEAAFATAGPCDLLVVPGGVVDGPLACPDTLAWVRETAARCPITASVCTGVFVLAAAGVVHTHRVTTHWEDVADLRQRWPHLQVDPDARWVDEGTVVSSAGISAGIDMSLHLVERFAGQALAERTARQMDYRWQREAA</sequence>
<accession>A0ABQ6C4H5</accession>
<dbReference type="CDD" id="cd03139">
    <property type="entry name" value="GATase1_PfpI_2"/>
    <property type="match status" value="1"/>
</dbReference>
<keyword evidence="3" id="KW-1185">Reference proteome</keyword>
<dbReference type="Proteomes" id="UP001156903">
    <property type="component" value="Unassembled WGS sequence"/>
</dbReference>
<reference evidence="3" key="1">
    <citation type="journal article" date="2019" name="Int. J. Syst. Evol. Microbiol.">
        <title>The Global Catalogue of Microorganisms (GCM) 10K type strain sequencing project: providing services to taxonomists for standard genome sequencing and annotation.</title>
        <authorList>
            <consortium name="The Broad Institute Genomics Platform"/>
            <consortium name="The Broad Institute Genome Sequencing Center for Infectious Disease"/>
            <person name="Wu L."/>
            <person name="Ma J."/>
        </authorList>
    </citation>
    <scope>NUCLEOTIDE SEQUENCE [LARGE SCALE GENOMIC DNA]</scope>
    <source>
        <strain evidence="3">NBRC 109341</strain>
    </source>
</reference>